<keyword evidence="2" id="KW-1185">Reference proteome</keyword>
<comment type="caution">
    <text evidence="1">The sequence shown here is derived from an EMBL/GenBank/DDBJ whole genome shotgun (WGS) entry which is preliminary data.</text>
</comment>
<accession>A0ACC2RWH2</accession>
<proteinExistence type="predicted"/>
<gene>
    <name evidence="1" type="ORF">DSO57_1015377</name>
</gene>
<name>A0ACC2RWH2_9FUNG</name>
<evidence type="ECO:0000313" key="1">
    <source>
        <dbReference type="EMBL" id="KAJ9054372.1"/>
    </source>
</evidence>
<protein>
    <submittedName>
        <fullName evidence="1">Uncharacterized protein</fullName>
    </submittedName>
</protein>
<dbReference type="Proteomes" id="UP001165960">
    <property type="component" value="Unassembled WGS sequence"/>
</dbReference>
<dbReference type="EMBL" id="QTSX02006450">
    <property type="protein sequence ID" value="KAJ9054372.1"/>
    <property type="molecule type" value="Genomic_DNA"/>
</dbReference>
<sequence length="130" mass="14364">MAYFRDKNSSKQPKGTKQPAKPTKSINKKPVSSKKATPKPSPKPFPEPSPEKSPAHSTGGEETDVSVTDHSFYKLASDKEPIKKRRQAKKTPPKNKSHAHEEHHNKPPSASPPPPNSPFQFIRGLFKAPP</sequence>
<reference evidence="1" key="1">
    <citation type="submission" date="2022-04" db="EMBL/GenBank/DDBJ databases">
        <title>Genome of the entomopathogenic fungus Entomophthora muscae.</title>
        <authorList>
            <person name="Elya C."/>
            <person name="Lovett B.R."/>
            <person name="Lee E."/>
            <person name="Macias A.M."/>
            <person name="Hajek A.E."/>
            <person name="De Bivort B.L."/>
            <person name="Kasson M.T."/>
            <person name="De Fine Licht H.H."/>
            <person name="Stajich J.E."/>
        </authorList>
    </citation>
    <scope>NUCLEOTIDE SEQUENCE</scope>
    <source>
        <strain evidence="1">Berkeley</strain>
    </source>
</reference>
<evidence type="ECO:0000313" key="2">
    <source>
        <dbReference type="Proteomes" id="UP001165960"/>
    </source>
</evidence>
<organism evidence="1 2">
    <name type="scientific">Entomophthora muscae</name>
    <dbReference type="NCBI Taxonomy" id="34485"/>
    <lineage>
        <taxon>Eukaryota</taxon>
        <taxon>Fungi</taxon>
        <taxon>Fungi incertae sedis</taxon>
        <taxon>Zoopagomycota</taxon>
        <taxon>Entomophthoromycotina</taxon>
        <taxon>Entomophthoromycetes</taxon>
        <taxon>Entomophthorales</taxon>
        <taxon>Entomophthoraceae</taxon>
        <taxon>Entomophthora</taxon>
    </lineage>
</organism>